<evidence type="ECO:0000313" key="3">
    <source>
        <dbReference type="EMBL" id="KKR12372.1"/>
    </source>
</evidence>
<dbReference type="PATRIC" id="fig|1619013.3.peg.799"/>
<dbReference type="STRING" id="1619013.UT41_C0002G0146"/>
<keyword evidence="1" id="KW-0812">Transmembrane</keyword>
<sequence>MLTGYFYCDILIHMNTRTRKIVYTSTGIVIIVVGVVVTQQGFAWTNPASNPPLGTNTINISGSKVGIGTTNPFGVFESFTNLDIPAVRGNSTGASGVGVNGESTASGAGAGVSAKGWRGVYAESTDLVNGWAGYFLGRGYFSGNVGVGTATLDTNYRITTSGGGVKAGNSSATQPAGYFSNAGGGPAITVGTGGITLGGVNQTAWPVSASQWTTSGDDIYKANIGNVGIGKTNPQNALHIFTTLPAGGLDIDGTASNSIVRFKNNGTSKAFVGIANSAGAIINGSTANDTAIRFDGGNLLFGYGATEVARITSGGDMGIGTTAPEAKLHVAGNIVVNGVNIGTGSGNISSNTAVGLYSLFANSGGYSNSAFGSSALFSNTSGMYNTALGGGALYSNTTGGYNTAVGPDTLRFNTTGTYNTGVGLEVLTSNTIGTDNTAIGSRTLLLNTSGNLNTAVGSRALYANTGSWNTAVGGYALDSNTTGNYNVASGYNALTANTLGSLNTAVGPGALQSSMTGLSNTAIGQNSNSSNTTGSYNVSLGASSLMSNSTGSNNTAVGYLANVASGALTNATAIGYNAIVNASNKVRIGGTAVTVIEGQVGWSIGSDIRLKHDVVDSDLGLGFINKLRPVSYKLNNGDGGLNYGFIAQEVEAAVGKKTNIVMTDNTPEMMKTMRYTDLIAPMVKAIQEQQLQIKEQKERIEKLEALIK</sequence>
<reference evidence="3 4" key="1">
    <citation type="journal article" date="2015" name="Nature">
        <title>rRNA introns, odd ribosomes, and small enigmatic genomes across a large radiation of phyla.</title>
        <authorList>
            <person name="Brown C.T."/>
            <person name="Hug L.A."/>
            <person name="Thomas B.C."/>
            <person name="Sharon I."/>
            <person name="Castelle C.J."/>
            <person name="Singh A."/>
            <person name="Wilkins M.J."/>
            <person name="Williams K.H."/>
            <person name="Banfield J.F."/>
        </authorList>
    </citation>
    <scope>NUCLEOTIDE SEQUENCE [LARGE SCALE GENOMIC DNA]</scope>
</reference>
<proteinExistence type="predicted"/>
<keyword evidence="1" id="KW-0472">Membrane</keyword>
<feature type="domain" description="Peptidase S74" evidence="2">
    <location>
        <begin position="606"/>
        <end position="700"/>
    </location>
</feature>
<feature type="transmembrane region" description="Helical" evidence="1">
    <location>
        <begin position="21"/>
        <end position="42"/>
    </location>
</feature>
<name>A0A0G0RFC3_9BACT</name>
<comment type="caution">
    <text evidence="3">The sequence shown here is derived from an EMBL/GenBank/DDBJ whole genome shotgun (WGS) entry which is preliminary data.</text>
</comment>
<dbReference type="InterPro" id="IPR011049">
    <property type="entry name" value="Serralysin-like_metalloprot_C"/>
</dbReference>
<dbReference type="PROSITE" id="PS51688">
    <property type="entry name" value="ICA"/>
    <property type="match status" value="1"/>
</dbReference>
<dbReference type="Pfam" id="PF13884">
    <property type="entry name" value="Peptidase_S74"/>
    <property type="match status" value="1"/>
</dbReference>
<gene>
    <name evidence="3" type="ORF">UT41_C0002G0146</name>
</gene>
<keyword evidence="1" id="KW-1133">Transmembrane helix</keyword>
<evidence type="ECO:0000259" key="2">
    <source>
        <dbReference type="PROSITE" id="PS51688"/>
    </source>
</evidence>
<protein>
    <recommendedName>
        <fullName evidence="2">Peptidase S74 domain-containing protein</fullName>
    </recommendedName>
</protein>
<dbReference type="AlphaFoldDB" id="A0A0G0RFC3"/>
<evidence type="ECO:0000313" key="4">
    <source>
        <dbReference type="Proteomes" id="UP000034665"/>
    </source>
</evidence>
<dbReference type="Proteomes" id="UP000034665">
    <property type="component" value="Unassembled WGS sequence"/>
</dbReference>
<dbReference type="Gene3D" id="2.150.10.10">
    <property type="entry name" value="Serralysin-like metalloprotease, C-terminal"/>
    <property type="match status" value="1"/>
</dbReference>
<dbReference type="InterPro" id="IPR030392">
    <property type="entry name" value="S74_ICA"/>
</dbReference>
<evidence type="ECO:0000256" key="1">
    <source>
        <dbReference type="SAM" id="Phobius"/>
    </source>
</evidence>
<dbReference type="EMBL" id="LBWR01000002">
    <property type="protein sequence ID" value="KKR12372.1"/>
    <property type="molecule type" value="Genomic_DNA"/>
</dbReference>
<organism evidence="3 4">
    <name type="scientific">Candidatus Wolfebacteria bacterium GW2011_GWC2_39_22</name>
    <dbReference type="NCBI Taxonomy" id="1619013"/>
    <lineage>
        <taxon>Bacteria</taxon>
        <taxon>Candidatus Wolfeibacteriota</taxon>
    </lineage>
</organism>
<accession>A0A0G0RFC3</accession>